<dbReference type="InterPro" id="IPR051625">
    <property type="entry name" value="Signaling_Regulatory_Domain"/>
</dbReference>
<evidence type="ECO:0000256" key="1">
    <source>
        <dbReference type="ARBA" id="ARBA00022737"/>
    </source>
</evidence>
<feature type="region of interest" description="Disordered" evidence="3">
    <location>
        <begin position="1142"/>
        <end position="1185"/>
    </location>
</feature>
<comment type="caution">
    <text evidence="5">The sequence shown here is derived from an EMBL/GenBank/DDBJ whole genome shotgun (WGS) entry which is preliminary data.</text>
</comment>
<dbReference type="PROSITE" id="PS50012">
    <property type="entry name" value="RCC1_3"/>
    <property type="match status" value="2"/>
</dbReference>
<dbReference type="STRING" id="48697.A0A101MID0"/>
<dbReference type="Pfam" id="PF00651">
    <property type="entry name" value="BTB"/>
    <property type="match status" value="1"/>
</dbReference>
<dbReference type="PROSITE" id="PS50097">
    <property type="entry name" value="BTB"/>
    <property type="match status" value="1"/>
</dbReference>
<dbReference type="Proteomes" id="UP000055045">
    <property type="component" value="Unassembled WGS sequence"/>
</dbReference>
<proteinExistence type="predicted"/>
<feature type="compositionally biased region" description="Low complexity" evidence="3">
    <location>
        <begin position="1167"/>
        <end position="1179"/>
    </location>
</feature>
<feature type="compositionally biased region" description="Low complexity" evidence="3">
    <location>
        <begin position="1474"/>
        <end position="1486"/>
    </location>
</feature>
<sequence length="1668" mass="182760">MSNKLWECFIQDDVERFQRSLANATFAGPRAAGGSGGTTRAATNLSSKAGSPGSMIASSPNTPRGKKNIESSPGTSVPDRAAFPRGSATLSRADVNARDHYGRTLLHHIASSSKPTAFKFARALLDVPFVDIYAQDWESGWTALHRALYAGNATIALALMARDLQDMTDFSKGGNTSHPSGGLIKIKDREGCSPFDVFGATIRSRDIKHLSENWPNLELDDDTLGSDAASNAGENFGDDGEDGPYALRGVLKGAVDISADEVFTLGSNKNLNLGLGDQDDRQFPERISLKRPEHLLHRFYREYQEKLEHLGLADSVPKSKPTELPTLIANKPMKYQDIIMSKLHTAIITDDPEANLFMCGFGPGGRLGTGDESTRFTFVCIETGGLEGKKVVSAALGQDHSLAITEQGEIFSWGSNKFGQLGYGLPRTSNKNDIPIQTTPRQIFNPFKKETIIGAAASSIHSVVFSTSGLYTFGKNEGQLGLVDSDARSLEVQTTPRRVGASLFNCPIKMVSAIDRATSVLLQNHEVWVFSSYGYSKLSFPLEVSSRFIRDSFMATRYDKTVNRVVKIVCGGNTICALSSSGDVFTVQANQSDNSSALTSTTNPAKIRNSLATPVRAWSVKKSYMAASDVDVGQDGSIIICTTSGSAWRKERRTKNKAGASKEYKFARIPGLSRAVAVRSNAFGAYAVAQRDCEVTREQIHVDQSNLWDDMLPLSPFSIPGLEELDSILEDDARNIPLVLSPGKSIQKAILSSSNIESQFLSVWTEGTVWLTSSLSDSCIPVHEFLIAGRSPILGKALAEFRQSYYASVPDVFDIEYGKDGHPQIRLQGVDFLTVMNVVFFLYTDGILDVWRLARSSPANSARFRQVRTEVMRISMQLGLPALERAARLMVEPQKSLKIDMAHAINHSSLFDSADVVVQLKGDTIKVHSQVVCQRCPFFDTLFHGYAGGRWLDSRKADSNQSVHVDLKHIDPSTFEFVLRYLYADTEERLFDEVRTKDIDDFIDLLLDVMFVANELMIDRLSQVCQKMLGRFVTTRNVCYLLNSIAPCCVTEFKDAALEYICLNLEAMLANRYLEDLDTTLLSELDLICRENQLACWPISRGRNSEEYVFEKYPEIVSSVEADKQRRIDAMALQSRLGRLEPYDAGARSTPNEKAASSPSVRKTKTSVSGGSPNVGSSPTLKPRQSVGDLMFQMDDEALMSPSPSKGKSAMRGLRFTEGIPENRSYPDSPALGASIPEAESFGDRGFLKDQMSSPQDPLLAQSPSESRSIIKNQKQVIASSSNPSSAPWTSPMISSSKKDIKDIMGEALQSRVSNLTLGMADRRESSGSFVPKISQKERKKLQQQQIQDQLAAQQKAKDAPKNPWQKPATSSPASLPQLGPLPGQSAISEALKSSPQRSMTMRQTVAGTPPPKSKAVATPMQTQRRSVSGNPQASSHSKLSTPGPSTATHSNQPTSPQPTIQSIRHIPRPDITSSRSPSSGSYSLSAILLQQQTEKEAIREAATAKHKMQEIQAEQEFQQWWDQESKRVQGLVDPEPNEPRSEKGRRGGKAPGAAGGPRNRRGNKNTGDGPAPQDHRRVSAPGSGHTTPKTNQNGQGPAQSQKASNKNRAGGVAGNANGRRGGGTQREVRYRMINCRLLIHCFCEIMIVFFLSRYKPLDTFHNKNLIY</sequence>
<feature type="repeat" description="RCC1" evidence="2">
    <location>
        <begin position="354"/>
        <end position="407"/>
    </location>
</feature>
<reference evidence="5 6" key="1">
    <citation type="submission" date="2015-10" db="EMBL/GenBank/DDBJ databases">
        <title>Genome sequencing of Penicillium freii.</title>
        <authorList>
            <person name="Nguyen H.D."/>
            <person name="Visagie C.M."/>
            <person name="Seifert K.A."/>
        </authorList>
    </citation>
    <scope>NUCLEOTIDE SEQUENCE [LARGE SCALE GENOMIC DNA]</scope>
    <source>
        <strain evidence="5 6">DAOM 242723</strain>
    </source>
</reference>
<dbReference type="InterPro" id="IPR009091">
    <property type="entry name" value="RCC1/BLIP-II"/>
</dbReference>
<dbReference type="CDD" id="cd18500">
    <property type="entry name" value="BACK_IBtk"/>
    <property type="match status" value="1"/>
</dbReference>
<keyword evidence="1" id="KW-0677">Repeat</keyword>
<feature type="compositionally biased region" description="Polar residues" evidence="3">
    <location>
        <begin position="1420"/>
        <end position="1463"/>
    </location>
</feature>
<dbReference type="Gene3D" id="2.130.10.30">
    <property type="entry name" value="Regulator of chromosome condensation 1/beta-lactamase-inhibitor protein II"/>
    <property type="match status" value="1"/>
</dbReference>
<dbReference type="InterPro" id="IPR011333">
    <property type="entry name" value="SKP1/BTB/POZ_sf"/>
</dbReference>
<dbReference type="InterPro" id="IPR036770">
    <property type="entry name" value="Ankyrin_rpt-contain_sf"/>
</dbReference>
<feature type="region of interest" description="Disordered" evidence="3">
    <location>
        <begin position="1245"/>
        <end position="1294"/>
    </location>
</feature>
<dbReference type="SUPFAM" id="SSF48403">
    <property type="entry name" value="Ankyrin repeat"/>
    <property type="match status" value="1"/>
</dbReference>
<name>A0A101MID0_PENFR</name>
<dbReference type="InterPro" id="IPR000210">
    <property type="entry name" value="BTB/POZ_dom"/>
</dbReference>
<feature type="region of interest" description="Disordered" evidence="3">
    <location>
        <begin position="1529"/>
        <end position="1625"/>
    </location>
</feature>
<dbReference type="EMBL" id="LLXE01000146">
    <property type="protein sequence ID" value="KUM61151.1"/>
    <property type="molecule type" value="Genomic_DNA"/>
</dbReference>
<evidence type="ECO:0000256" key="3">
    <source>
        <dbReference type="SAM" id="MobiDB-lite"/>
    </source>
</evidence>
<evidence type="ECO:0000313" key="6">
    <source>
        <dbReference type="Proteomes" id="UP000055045"/>
    </source>
</evidence>
<dbReference type="Pfam" id="PF13540">
    <property type="entry name" value="RCC1_2"/>
    <property type="match status" value="1"/>
</dbReference>
<feature type="region of interest" description="Disordered" evidence="3">
    <location>
        <begin position="1319"/>
        <end position="1488"/>
    </location>
</feature>
<feature type="compositionally biased region" description="Low complexity" evidence="3">
    <location>
        <begin position="1608"/>
        <end position="1619"/>
    </location>
</feature>
<feature type="compositionally biased region" description="Polar residues" evidence="3">
    <location>
        <begin position="1149"/>
        <end position="1161"/>
    </location>
</feature>
<evidence type="ECO:0000256" key="2">
    <source>
        <dbReference type="PROSITE-ProRule" id="PRU00235"/>
    </source>
</evidence>
<dbReference type="InterPro" id="IPR000408">
    <property type="entry name" value="Reg_chr_condens"/>
</dbReference>
<feature type="compositionally biased region" description="Polar residues" evidence="3">
    <location>
        <begin position="1585"/>
        <end position="1607"/>
    </location>
</feature>
<dbReference type="PANTHER" id="PTHR22872">
    <property type="entry name" value="BTK-BINDING PROTEIN-RELATED"/>
    <property type="match status" value="1"/>
</dbReference>
<accession>A0A101MID0</accession>
<feature type="region of interest" description="Disordered" evidence="3">
    <location>
        <begin position="27"/>
        <end position="89"/>
    </location>
</feature>
<dbReference type="SUPFAM" id="SSF50985">
    <property type="entry name" value="RCC1/BLIP-II"/>
    <property type="match status" value="1"/>
</dbReference>
<dbReference type="PRINTS" id="PR00633">
    <property type="entry name" value="RCCNDNSATION"/>
</dbReference>
<evidence type="ECO:0000259" key="4">
    <source>
        <dbReference type="PROSITE" id="PS50097"/>
    </source>
</evidence>
<dbReference type="PANTHER" id="PTHR22872:SF2">
    <property type="entry name" value="INHIBITOR OF BRUTON TYROSINE KINASE"/>
    <property type="match status" value="1"/>
</dbReference>
<dbReference type="SMART" id="SM00225">
    <property type="entry name" value="BTB"/>
    <property type="match status" value="1"/>
</dbReference>
<dbReference type="Gene3D" id="3.30.710.10">
    <property type="entry name" value="Potassium Channel Kv1.1, Chain A"/>
    <property type="match status" value="1"/>
</dbReference>
<gene>
    <name evidence="5" type="ORF">ACN42_g5979</name>
</gene>
<protein>
    <recommendedName>
        <fullName evidence="4">BTB domain-containing protein</fullName>
    </recommendedName>
</protein>
<evidence type="ECO:0000313" key="5">
    <source>
        <dbReference type="EMBL" id="KUM61151.1"/>
    </source>
</evidence>
<feature type="compositionally biased region" description="Polar residues" evidence="3">
    <location>
        <begin position="1251"/>
        <end position="1279"/>
    </location>
</feature>
<feature type="compositionally biased region" description="Low complexity" evidence="3">
    <location>
        <begin position="1343"/>
        <end position="1355"/>
    </location>
</feature>
<dbReference type="CDD" id="cd18186">
    <property type="entry name" value="BTB_POZ_ZBTB_KLHL-like"/>
    <property type="match status" value="1"/>
</dbReference>
<feature type="compositionally biased region" description="Low complexity" evidence="3">
    <location>
        <begin position="1280"/>
        <end position="1292"/>
    </location>
</feature>
<feature type="domain" description="BTB" evidence="4">
    <location>
        <begin position="914"/>
        <end position="985"/>
    </location>
</feature>
<dbReference type="Gene3D" id="1.25.40.20">
    <property type="entry name" value="Ankyrin repeat-containing domain"/>
    <property type="match status" value="1"/>
</dbReference>
<feature type="repeat" description="RCC1" evidence="2">
    <location>
        <begin position="408"/>
        <end position="468"/>
    </location>
</feature>
<feature type="compositionally biased region" description="Polar residues" evidence="3">
    <location>
        <begin position="1386"/>
        <end position="1407"/>
    </location>
</feature>
<organism evidence="5 6">
    <name type="scientific">Penicillium freii</name>
    <dbReference type="NCBI Taxonomy" id="48697"/>
    <lineage>
        <taxon>Eukaryota</taxon>
        <taxon>Fungi</taxon>
        <taxon>Dikarya</taxon>
        <taxon>Ascomycota</taxon>
        <taxon>Pezizomycotina</taxon>
        <taxon>Eurotiomycetes</taxon>
        <taxon>Eurotiomycetidae</taxon>
        <taxon>Eurotiales</taxon>
        <taxon>Aspergillaceae</taxon>
        <taxon>Penicillium</taxon>
    </lineage>
</organism>
<keyword evidence="6" id="KW-1185">Reference proteome</keyword>
<dbReference type="SUPFAM" id="SSF54695">
    <property type="entry name" value="POZ domain"/>
    <property type="match status" value="1"/>
</dbReference>